<evidence type="ECO:0000259" key="11">
    <source>
        <dbReference type="PROSITE" id="PS50111"/>
    </source>
</evidence>
<dbReference type="GO" id="GO:0005886">
    <property type="term" value="C:plasma membrane"/>
    <property type="evidence" value="ECO:0007669"/>
    <property type="project" value="UniProtKB-SubCell"/>
</dbReference>
<feature type="domain" description="HAMP" evidence="12">
    <location>
        <begin position="297"/>
        <end position="351"/>
    </location>
</feature>
<keyword evidence="7" id="KW-0807">Transducer</keyword>
<dbReference type="CDD" id="cd06225">
    <property type="entry name" value="HAMP"/>
    <property type="match status" value="1"/>
</dbReference>
<dbReference type="OrthoDB" id="2489132at2"/>
<dbReference type="Pfam" id="PF00015">
    <property type="entry name" value="MCPsignal"/>
    <property type="match status" value="1"/>
</dbReference>
<evidence type="ECO:0000256" key="4">
    <source>
        <dbReference type="ARBA" id="ARBA00022989"/>
    </source>
</evidence>
<dbReference type="Proteomes" id="UP000241829">
    <property type="component" value="Chromosome"/>
</dbReference>
<dbReference type="SMART" id="SM00283">
    <property type="entry name" value="MA"/>
    <property type="match status" value="1"/>
</dbReference>
<protein>
    <submittedName>
        <fullName evidence="13">Chemotaxis protein</fullName>
    </submittedName>
</protein>
<evidence type="ECO:0000259" key="12">
    <source>
        <dbReference type="PROSITE" id="PS50885"/>
    </source>
</evidence>
<dbReference type="GO" id="GO:0007165">
    <property type="term" value="P:signal transduction"/>
    <property type="evidence" value="ECO:0007669"/>
    <property type="project" value="UniProtKB-KW"/>
</dbReference>
<keyword evidence="3 9" id="KW-0812">Transmembrane</keyword>
<evidence type="ECO:0000313" key="13">
    <source>
        <dbReference type="EMBL" id="AVP58081.1"/>
    </source>
</evidence>
<keyword evidence="4 9" id="KW-1133">Transmembrane helix</keyword>
<evidence type="ECO:0000256" key="10">
    <source>
        <dbReference type="SAM" id="SignalP"/>
    </source>
</evidence>
<dbReference type="Gene3D" id="3.30.450.20">
    <property type="entry name" value="PAS domain"/>
    <property type="match status" value="2"/>
</dbReference>
<proteinExistence type="inferred from homology"/>
<dbReference type="InterPro" id="IPR051310">
    <property type="entry name" value="MCP_chemotaxis"/>
</dbReference>
<organism evidence="13 14">
    <name type="scientific">Pulveribacter suum</name>
    <dbReference type="NCBI Taxonomy" id="2116657"/>
    <lineage>
        <taxon>Bacteria</taxon>
        <taxon>Pseudomonadati</taxon>
        <taxon>Pseudomonadota</taxon>
        <taxon>Betaproteobacteria</taxon>
        <taxon>Burkholderiales</taxon>
        <taxon>Comamonadaceae</taxon>
        <taxon>Pulveribacter</taxon>
    </lineage>
</organism>
<keyword evidence="5 9" id="KW-0472">Membrane</keyword>
<dbReference type="Pfam" id="PF02743">
    <property type="entry name" value="dCache_1"/>
    <property type="match status" value="1"/>
</dbReference>
<dbReference type="CDD" id="cd12912">
    <property type="entry name" value="PDC2_MCP_like"/>
    <property type="match status" value="1"/>
</dbReference>
<keyword evidence="2" id="KW-1003">Cell membrane</keyword>
<comment type="subcellular location">
    <subcellularLocation>
        <location evidence="1">Cell membrane</location>
        <topology evidence="1">Multi-pass membrane protein</topology>
    </subcellularLocation>
</comment>
<evidence type="ECO:0000256" key="1">
    <source>
        <dbReference type="ARBA" id="ARBA00004651"/>
    </source>
</evidence>
<dbReference type="PANTHER" id="PTHR43531:SF16">
    <property type="entry name" value="METHYL-ACCEPTING CHEMOTAXIS PROTEIN II"/>
    <property type="match status" value="1"/>
</dbReference>
<dbReference type="CDD" id="cd12913">
    <property type="entry name" value="PDC1_MCP_like"/>
    <property type="match status" value="1"/>
</dbReference>
<gene>
    <name evidence="13" type="ORF">C7H73_10680</name>
</gene>
<comment type="similarity">
    <text evidence="6">Belongs to the methyl-accepting chemotaxis (MCP) protein family.</text>
</comment>
<evidence type="ECO:0000256" key="8">
    <source>
        <dbReference type="SAM" id="MobiDB-lite"/>
    </source>
</evidence>
<sequence>MQLLKTLKGQVLLIAALCLAAGLAALTAATYFSSRAEAQDALAAQSRALARSHADGLRDWVRSKAAIVAVAGTASANPEPEAILARLKTAGGYLTAYFGYADKRTAFSSPQSLPADYDPTSRPWYQQAAASQSYILTRPYEDAGGHGLVLTIAQAVRAGTQVQAVAAGDISIDTVVKNVATIKPTPSSYAFLLAGDGALIAHPDAQLALQPSTALAPELTAAALQQIAQRGQLQPVRLQGRPMLLTVVPVEGTDWLLAVAADEHEAQQGIRTLLRTSLLAGLAVLVLALLALAAILSWRLRRLTLVRDAMHEIGEGDGDLSRRIDAQGEDELAQIARSFNTFAAKLAGVLAQIRDASQSVRLASEEIAVGNQDLSSRTELAASSLQQTAASMQQLTETVRHTADAARQADQLVAQASGVAQHGGRVVGDVVSTMEQIDTASRKISDIIGVIDSIAFQTNILALNAAVEAARAGEQGRGFAVVAGEVRQLASRSAEAAREIKALIGSSVQQVQTGSRLVADAGTTMSDIVQSVQRVTDIMGEITSAATEQSTSIAEVGQAVSQLDQMTQQNAALVEQSAAAAASLKDQSARLSEVVGSFRLQGDGAAQPARPGRPPAPAALTMRDDPGL</sequence>
<evidence type="ECO:0000313" key="14">
    <source>
        <dbReference type="Proteomes" id="UP000241829"/>
    </source>
</evidence>
<dbReference type="SUPFAM" id="SSF58104">
    <property type="entry name" value="Methyl-accepting chemotaxis protein (MCP) signaling domain"/>
    <property type="match status" value="1"/>
</dbReference>
<evidence type="ECO:0000256" key="5">
    <source>
        <dbReference type="ARBA" id="ARBA00023136"/>
    </source>
</evidence>
<keyword evidence="14" id="KW-1185">Reference proteome</keyword>
<feature type="region of interest" description="Disordered" evidence="8">
    <location>
        <begin position="601"/>
        <end position="628"/>
    </location>
</feature>
<dbReference type="GO" id="GO:0004888">
    <property type="term" value="F:transmembrane signaling receptor activity"/>
    <property type="evidence" value="ECO:0007669"/>
    <property type="project" value="TreeGrafter"/>
</dbReference>
<evidence type="ECO:0000256" key="6">
    <source>
        <dbReference type="ARBA" id="ARBA00029447"/>
    </source>
</evidence>
<evidence type="ECO:0000256" key="7">
    <source>
        <dbReference type="PROSITE-ProRule" id="PRU00284"/>
    </source>
</evidence>
<dbReference type="PANTHER" id="PTHR43531">
    <property type="entry name" value="PROTEIN ICFG"/>
    <property type="match status" value="1"/>
</dbReference>
<dbReference type="InterPro" id="IPR033479">
    <property type="entry name" value="dCache_1"/>
</dbReference>
<dbReference type="FunFam" id="1.10.287.950:FF:000001">
    <property type="entry name" value="Methyl-accepting chemotaxis sensory transducer"/>
    <property type="match status" value="1"/>
</dbReference>
<dbReference type="SMART" id="SM00304">
    <property type="entry name" value="HAMP"/>
    <property type="match status" value="1"/>
</dbReference>
<dbReference type="Gene3D" id="1.10.287.950">
    <property type="entry name" value="Methyl-accepting chemotaxis protein"/>
    <property type="match status" value="1"/>
</dbReference>
<evidence type="ECO:0000256" key="9">
    <source>
        <dbReference type="SAM" id="Phobius"/>
    </source>
</evidence>
<dbReference type="InterPro" id="IPR004089">
    <property type="entry name" value="MCPsignal_dom"/>
</dbReference>
<keyword evidence="10" id="KW-0732">Signal</keyword>
<dbReference type="EMBL" id="CP027792">
    <property type="protein sequence ID" value="AVP58081.1"/>
    <property type="molecule type" value="Genomic_DNA"/>
</dbReference>
<feature type="signal peptide" evidence="10">
    <location>
        <begin position="1"/>
        <end position="20"/>
    </location>
</feature>
<evidence type="ECO:0000256" key="3">
    <source>
        <dbReference type="ARBA" id="ARBA00022692"/>
    </source>
</evidence>
<feature type="chain" id="PRO_5015160060" evidence="10">
    <location>
        <begin position="21"/>
        <end position="628"/>
    </location>
</feature>
<dbReference type="KEGG" id="melm:C7H73_10680"/>
<evidence type="ECO:0000256" key="2">
    <source>
        <dbReference type="ARBA" id="ARBA00022475"/>
    </source>
</evidence>
<feature type="transmembrane region" description="Helical" evidence="9">
    <location>
        <begin position="278"/>
        <end position="298"/>
    </location>
</feature>
<dbReference type="GO" id="GO:0006935">
    <property type="term" value="P:chemotaxis"/>
    <property type="evidence" value="ECO:0007669"/>
    <property type="project" value="TreeGrafter"/>
</dbReference>
<dbReference type="RefSeq" id="WP_106846634.1">
    <property type="nucleotide sequence ID" value="NZ_CP027792.1"/>
</dbReference>
<dbReference type="AlphaFoldDB" id="A0A2P1NLZ8"/>
<dbReference type="Pfam" id="PF00672">
    <property type="entry name" value="HAMP"/>
    <property type="match status" value="1"/>
</dbReference>
<accession>A0A2P1NLZ8</accession>
<dbReference type="SUPFAM" id="SSF103190">
    <property type="entry name" value="Sensory domain-like"/>
    <property type="match status" value="1"/>
</dbReference>
<dbReference type="CDD" id="cd11386">
    <property type="entry name" value="MCP_signal"/>
    <property type="match status" value="1"/>
</dbReference>
<reference evidence="14" key="1">
    <citation type="submission" date="2018-03" db="EMBL/GenBank/DDBJ databases">
        <title>Genome sequencing of Melaminivora sp. strain SC2-7.</title>
        <authorList>
            <person name="Kim S.-J."/>
            <person name="Heo J."/>
            <person name="Ahn J.-H."/>
            <person name="Kwon S.-W."/>
        </authorList>
    </citation>
    <scope>NUCLEOTIDE SEQUENCE [LARGE SCALE GENOMIC DNA]</scope>
    <source>
        <strain evidence="14">SC2-7</strain>
    </source>
</reference>
<dbReference type="InterPro" id="IPR029151">
    <property type="entry name" value="Sensor-like_sf"/>
</dbReference>
<name>A0A2P1NLZ8_9BURK</name>
<dbReference type="PROSITE" id="PS50111">
    <property type="entry name" value="CHEMOTAXIS_TRANSDUC_2"/>
    <property type="match status" value="1"/>
</dbReference>
<feature type="domain" description="Methyl-accepting transducer" evidence="11">
    <location>
        <begin position="356"/>
        <end position="585"/>
    </location>
</feature>
<dbReference type="InterPro" id="IPR003660">
    <property type="entry name" value="HAMP_dom"/>
</dbReference>
<dbReference type="PROSITE" id="PS50885">
    <property type="entry name" value="HAMP"/>
    <property type="match status" value="1"/>
</dbReference>